<dbReference type="AlphaFoldDB" id="A0AAD7TIW9"/>
<dbReference type="Proteomes" id="UP001215151">
    <property type="component" value="Unassembled WGS sequence"/>
</dbReference>
<evidence type="ECO:0000313" key="8">
    <source>
        <dbReference type="EMBL" id="KAJ8456305.1"/>
    </source>
</evidence>
<dbReference type="InterPro" id="IPR005142">
    <property type="entry name" value="eRF1_3"/>
</dbReference>
<dbReference type="Pfam" id="PF03465">
    <property type="entry name" value="eRF1_3"/>
    <property type="match status" value="1"/>
</dbReference>
<dbReference type="InterPro" id="IPR038069">
    <property type="entry name" value="Pelota/DOM34_N"/>
</dbReference>
<evidence type="ECO:0000256" key="4">
    <source>
        <dbReference type="ARBA" id="ARBA00022490"/>
    </source>
</evidence>
<name>A0AAD7TIW9_9APHY</name>
<dbReference type="GO" id="GO:0070651">
    <property type="term" value="P:nonfunctional rRNA decay"/>
    <property type="evidence" value="ECO:0007669"/>
    <property type="project" value="TreeGrafter"/>
</dbReference>
<dbReference type="GO" id="GO:0070966">
    <property type="term" value="P:nuclear-transcribed mRNA catabolic process, no-go decay"/>
    <property type="evidence" value="ECO:0007669"/>
    <property type="project" value="InterPro"/>
</dbReference>
<dbReference type="InterPro" id="IPR005141">
    <property type="entry name" value="eRF1_2"/>
</dbReference>
<dbReference type="FunFam" id="2.30.30.870:FF:000001">
    <property type="entry name" value="Protein pelota homolog"/>
    <property type="match status" value="1"/>
</dbReference>
<organism evidence="8 9">
    <name type="scientific">Trametes cubensis</name>
    <dbReference type="NCBI Taxonomy" id="1111947"/>
    <lineage>
        <taxon>Eukaryota</taxon>
        <taxon>Fungi</taxon>
        <taxon>Dikarya</taxon>
        <taxon>Basidiomycota</taxon>
        <taxon>Agaricomycotina</taxon>
        <taxon>Agaricomycetes</taxon>
        <taxon>Polyporales</taxon>
        <taxon>Polyporaceae</taxon>
        <taxon>Trametes</taxon>
    </lineage>
</organism>
<comment type="caution">
    <text evidence="8">The sequence shown here is derived from an EMBL/GenBank/DDBJ whole genome shotgun (WGS) entry which is preliminary data.</text>
</comment>
<dbReference type="SMART" id="SM01194">
    <property type="entry name" value="eRF1_1"/>
    <property type="match status" value="1"/>
</dbReference>
<dbReference type="SUPFAM" id="SSF53137">
    <property type="entry name" value="Translational machinery components"/>
    <property type="match status" value="1"/>
</dbReference>
<dbReference type="PANTHER" id="PTHR10853:SF0">
    <property type="entry name" value="PROTEIN PELOTA HOMOLOG"/>
    <property type="match status" value="1"/>
</dbReference>
<dbReference type="Pfam" id="PF03464">
    <property type="entry name" value="eRF1_2"/>
    <property type="match status" value="1"/>
</dbReference>
<feature type="domain" description="eRF1/Pelota-like N-terminal" evidence="7">
    <location>
        <begin position="20"/>
        <end position="171"/>
    </location>
</feature>
<dbReference type="InterPro" id="IPR058547">
    <property type="entry name" value="Pelota_N"/>
</dbReference>
<keyword evidence="4" id="KW-0963">Cytoplasm</keyword>
<dbReference type="Gene3D" id="3.30.1330.30">
    <property type="match status" value="1"/>
</dbReference>
<dbReference type="SUPFAM" id="SSF159065">
    <property type="entry name" value="Dom34/Pelota N-terminal domain-like"/>
    <property type="match status" value="1"/>
</dbReference>
<protein>
    <recommendedName>
        <fullName evidence="7">eRF1/Pelota-like N-terminal domain-containing protein</fullName>
    </recommendedName>
</protein>
<dbReference type="Gene3D" id="2.30.30.870">
    <property type="entry name" value="Pelota, domain A"/>
    <property type="match status" value="1"/>
</dbReference>
<evidence type="ECO:0000256" key="5">
    <source>
        <dbReference type="ARBA" id="ARBA00022723"/>
    </source>
</evidence>
<dbReference type="GO" id="GO:0032790">
    <property type="term" value="P:ribosome disassembly"/>
    <property type="evidence" value="ECO:0007669"/>
    <property type="project" value="TreeGrafter"/>
</dbReference>
<keyword evidence="5" id="KW-0479">Metal-binding</keyword>
<dbReference type="Pfam" id="PF26356">
    <property type="entry name" value="Pelota_N"/>
    <property type="match status" value="1"/>
</dbReference>
<dbReference type="InterPro" id="IPR029064">
    <property type="entry name" value="Ribosomal_eL30-like_sf"/>
</dbReference>
<comment type="cofactor">
    <cofactor evidence="1">
        <name>a divalent metal cation</name>
        <dbReference type="ChEBI" id="CHEBI:60240"/>
    </cofactor>
</comment>
<dbReference type="InterPro" id="IPR005140">
    <property type="entry name" value="eRF1_Pelota-like_N"/>
</dbReference>
<evidence type="ECO:0000256" key="1">
    <source>
        <dbReference type="ARBA" id="ARBA00001968"/>
    </source>
</evidence>
<evidence type="ECO:0000313" key="9">
    <source>
        <dbReference type="Proteomes" id="UP001215151"/>
    </source>
</evidence>
<dbReference type="EMBL" id="JAPEVG010000703">
    <property type="protein sequence ID" value="KAJ8456305.1"/>
    <property type="molecule type" value="Genomic_DNA"/>
</dbReference>
<sequence>MMKSSALQPPLLHPIQVAAMKLIGKRIEKDGSGHVTVRPEDDEDMWHLYNLIQEGDRVRAAGIRRVQNVSATGSVDSRRIRLHLTLAVTRVNWSPSTAPGAESGAAPSAPNNAPAANATVEVTGRVAEENQHVKLGAFHTLEIEANKDVRIEKDAGGWDSIALSRVEESCVPGRGAEVAAIVCGEGTATFCLLSEHMTVVLQRLEVPIPRKISTTSSAHEKGLARFYQSLYASFLRHVPYSSPSLRAIVIASPGWVRDAVFDFIMAEASRTSNKPLLAARNKFIKVHVNSPHVHSLVEALKSPEIVAQMKETKFAREGMMLDRFFKMLATDEMRAWYGPDHVALAADRGAIGTLLISDELFRSSDAAQRKKFVGIVEDVKQKGGEVLIFSSMHESGQQLNQLTGIAAILTFPLDVEVVEAEEKEAKEEEERKKAEENGATE</sequence>
<dbReference type="SUPFAM" id="SSF55315">
    <property type="entry name" value="L30e-like"/>
    <property type="match status" value="1"/>
</dbReference>
<dbReference type="InterPro" id="IPR042226">
    <property type="entry name" value="eFR1_2_sf"/>
</dbReference>
<feature type="region of interest" description="Disordered" evidence="6">
    <location>
        <begin position="420"/>
        <end position="441"/>
    </location>
</feature>
<dbReference type="PANTHER" id="PTHR10853">
    <property type="entry name" value="PELOTA"/>
    <property type="match status" value="1"/>
</dbReference>
<dbReference type="GO" id="GO:0071025">
    <property type="term" value="P:RNA surveillance"/>
    <property type="evidence" value="ECO:0007669"/>
    <property type="project" value="InterPro"/>
</dbReference>
<gene>
    <name evidence="8" type="ORF">ONZ51_g12205</name>
</gene>
<comment type="similarity">
    <text evidence="3">Belongs to the eukaryotic release factor 1 family. Pelota subfamily.</text>
</comment>
<evidence type="ECO:0000256" key="6">
    <source>
        <dbReference type="SAM" id="MobiDB-lite"/>
    </source>
</evidence>
<dbReference type="InterPro" id="IPR004405">
    <property type="entry name" value="TF_pelota"/>
</dbReference>
<accession>A0AAD7TIW9</accession>
<dbReference type="GO" id="GO:0070481">
    <property type="term" value="P:nuclear-transcribed mRNA catabolic process, non-stop decay"/>
    <property type="evidence" value="ECO:0007669"/>
    <property type="project" value="InterPro"/>
</dbReference>
<evidence type="ECO:0000256" key="2">
    <source>
        <dbReference type="ARBA" id="ARBA00004496"/>
    </source>
</evidence>
<comment type="subcellular location">
    <subcellularLocation>
        <location evidence="2">Cytoplasm</location>
    </subcellularLocation>
</comment>
<reference evidence="8" key="1">
    <citation type="submission" date="2022-11" db="EMBL/GenBank/DDBJ databases">
        <title>Genome Sequence of Cubamyces cubensis.</title>
        <authorList>
            <person name="Buettner E."/>
        </authorList>
    </citation>
    <scope>NUCLEOTIDE SEQUENCE</scope>
    <source>
        <strain evidence="8">MPL-01</strain>
    </source>
</reference>
<evidence type="ECO:0000259" key="7">
    <source>
        <dbReference type="SMART" id="SM01194"/>
    </source>
</evidence>
<keyword evidence="9" id="KW-1185">Reference proteome</keyword>
<feature type="region of interest" description="Disordered" evidence="6">
    <location>
        <begin position="95"/>
        <end position="115"/>
    </location>
</feature>
<proteinExistence type="inferred from homology"/>
<dbReference type="GO" id="GO:0046872">
    <property type="term" value="F:metal ion binding"/>
    <property type="evidence" value="ECO:0007669"/>
    <property type="project" value="UniProtKB-KW"/>
</dbReference>
<evidence type="ECO:0000256" key="3">
    <source>
        <dbReference type="ARBA" id="ARBA00009504"/>
    </source>
</evidence>
<dbReference type="FunFam" id="3.30.1330.30:FF:000008">
    <property type="entry name" value="Protein pelota homolog"/>
    <property type="match status" value="1"/>
</dbReference>
<dbReference type="Gene3D" id="3.30.420.60">
    <property type="entry name" value="eRF1 domain 2"/>
    <property type="match status" value="1"/>
</dbReference>
<dbReference type="GO" id="GO:0005737">
    <property type="term" value="C:cytoplasm"/>
    <property type="evidence" value="ECO:0007669"/>
    <property type="project" value="UniProtKB-SubCell"/>
</dbReference>
<feature type="compositionally biased region" description="Basic and acidic residues" evidence="6">
    <location>
        <begin position="423"/>
        <end position="441"/>
    </location>
</feature>